<gene>
    <name evidence="2" type="ORF">A6K24_21480</name>
</gene>
<accession>A0A179SXD9</accession>
<dbReference type="Pfam" id="PF14179">
    <property type="entry name" value="YppG"/>
    <property type="match status" value="1"/>
</dbReference>
<evidence type="ECO:0008006" key="4">
    <source>
        <dbReference type="Google" id="ProtNLM"/>
    </source>
</evidence>
<comment type="caution">
    <text evidence="2">The sequence shown here is derived from an EMBL/GenBank/DDBJ whole genome shotgun (WGS) entry which is preliminary data.</text>
</comment>
<organism evidence="2 3">
    <name type="scientific">Metabacillus litoralis</name>
    <dbReference type="NCBI Taxonomy" id="152268"/>
    <lineage>
        <taxon>Bacteria</taxon>
        <taxon>Bacillati</taxon>
        <taxon>Bacillota</taxon>
        <taxon>Bacilli</taxon>
        <taxon>Bacillales</taxon>
        <taxon>Bacillaceae</taxon>
        <taxon>Metabacillus</taxon>
    </lineage>
</organism>
<name>A0A179SXD9_9BACI</name>
<dbReference type="InterPro" id="IPR025555">
    <property type="entry name" value="YppG"/>
</dbReference>
<keyword evidence="3" id="KW-1185">Reference proteome</keyword>
<protein>
    <recommendedName>
        <fullName evidence="4">Spore coat protein</fullName>
    </recommendedName>
</protein>
<evidence type="ECO:0000313" key="3">
    <source>
        <dbReference type="Proteomes" id="UP000078534"/>
    </source>
</evidence>
<dbReference type="OrthoDB" id="2456726at2"/>
<dbReference type="Proteomes" id="UP000078534">
    <property type="component" value="Unassembled WGS sequence"/>
</dbReference>
<dbReference type="AlphaFoldDB" id="A0A179SXD9"/>
<evidence type="ECO:0000256" key="1">
    <source>
        <dbReference type="SAM" id="MobiDB-lite"/>
    </source>
</evidence>
<evidence type="ECO:0000313" key="2">
    <source>
        <dbReference type="EMBL" id="OAS86295.1"/>
    </source>
</evidence>
<proteinExistence type="predicted"/>
<feature type="region of interest" description="Disordered" evidence="1">
    <location>
        <begin position="1"/>
        <end position="21"/>
    </location>
</feature>
<sequence length="153" mass="18026">MNQQHAFQRRRRRESPYYPPVQTFPFLEQQTSDFQNGQNMNTSTYQQQYQNPYYQPYQQQYQPQFQNPYQPFYGNGNNSMLNGQYMNSQYPTPYPKPVPNFKQQPTGFQTVISQFKKSDGQLDINKMMDTAGQMMSAVNQMGGLFKGVTSMFK</sequence>
<reference evidence="3" key="1">
    <citation type="submission" date="2016-04" db="EMBL/GenBank/DDBJ databases">
        <authorList>
            <person name="Lyu Z."/>
            <person name="Lyu W."/>
        </authorList>
    </citation>
    <scope>NUCLEOTIDE SEQUENCE [LARGE SCALE GENOMIC DNA]</scope>
    <source>
        <strain evidence="3">C44</strain>
    </source>
</reference>
<dbReference type="EMBL" id="LWSG01000013">
    <property type="protein sequence ID" value="OAS86295.1"/>
    <property type="molecule type" value="Genomic_DNA"/>
</dbReference>
<dbReference type="RefSeq" id="WP_066331777.1">
    <property type="nucleotide sequence ID" value="NZ_LWSG01000013.1"/>
</dbReference>